<comment type="subunit">
    <text evidence="6">Homodimer.</text>
</comment>
<dbReference type="RefSeq" id="WP_109615991.1">
    <property type="nucleotide sequence ID" value="NZ_QGDO01000001.1"/>
</dbReference>
<dbReference type="AlphaFoldDB" id="A0A315ZGN4"/>
<keyword evidence="9" id="KW-1185">Reference proteome</keyword>
<dbReference type="GO" id="GO:0051539">
    <property type="term" value="F:4 iron, 4 sulfur cluster binding"/>
    <property type="evidence" value="ECO:0007669"/>
    <property type="project" value="TreeGrafter"/>
</dbReference>
<dbReference type="CDD" id="cd02037">
    <property type="entry name" value="Mrp_NBP35"/>
    <property type="match status" value="1"/>
</dbReference>
<feature type="binding site" evidence="6">
    <location>
        <begin position="105"/>
        <end position="112"/>
    </location>
    <ligand>
        <name>ATP</name>
        <dbReference type="ChEBI" id="CHEBI:30616"/>
    </ligand>
</feature>
<keyword evidence="4 6" id="KW-0408">Iron</keyword>
<dbReference type="GO" id="GO:0046872">
    <property type="term" value="F:metal ion binding"/>
    <property type="evidence" value="ECO:0007669"/>
    <property type="project" value="UniProtKB-KW"/>
</dbReference>
<evidence type="ECO:0000313" key="8">
    <source>
        <dbReference type="EMBL" id="PWJ44502.1"/>
    </source>
</evidence>
<dbReference type="InterPro" id="IPR027417">
    <property type="entry name" value="P-loop_NTPase"/>
</dbReference>
<evidence type="ECO:0000256" key="5">
    <source>
        <dbReference type="ARBA" id="ARBA00023014"/>
    </source>
</evidence>
<dbReference type="PANTHER" id="PTHR42961">
    <property type="entry name" value="IRON-SULFUR PROTEIN NUBPL"/>
    <property type="match status" value="1"/>
</dbReference>
<dbReference type="PANTHER" id="PTHR42961:SF2">
    <property type="entry name" value="IRON-SULFUR PROTEIN NUBPL"/>
    <property type="match status" value="1"/>
</dbReference>
<keyword evidence="5 6" id="KW-0411">Iron-sulfur</keyword>
<evidence type="ECO:0000256" key="2">
    <source>
        <dbReference type="ARBA" id="ARBA00022741"/>
    </source>
</evidence>
<dbReference type="Pfam" id="PF01883">
    <property type="entry name" value="FeS_assembly_P"/>
    <property type="match status" value="1"/>
</dbReference>
<keyword evidence="6" id="KW-0378">Hydrolase</keyword>
<dbReference type="Proteomes" id="UP000245535">
    <property type="component" value="Unassembled WGS sequence"/>
</dbReference>
<dbReference type="Pfam" id="PF10609">
    <property type="entry name" value="ParA"/>
    <property type="match status" value="1"/>
</dbReference>
<dbReference type="EMBL" id="QGDO01000001">
    <property type="protein sequence ID" value="PWJ44502.1"/>
    <property type="molecule type" value="Genomic_DNA"/>
</dbReference>
<organism evidence="8 9">
    <name type="scientific">Sediminitomix flava</name>
    <dbReference type="NCBI Taxonomy" id="379075"/>
    <lineage>
        <taxon>Bacteria</taxon>
        <taxon>Pseudomonadati</taxon>
        <taxon>Bacteroidota</taxon>
        <taxon>Cytophagia</taxon>
        <taxon>Cytophagales</taxon>
        <taxon>Flammeovirgaceae</taxon>
        <taxon>Sediminitomix</taxon>
    </lineage>
</organism>
<name>A0A315ZGN4_SEDFL</name>
<dbReference type="InterPro" id="IPR019591">
    <property type="entry name" value="Mrp/NBP35_ATP-bd"/>
</dbReference>
<reference evidence="8 9" key="1">
    <citation type="submission" date="2018-03" db="EMBL/GenBank/DDBJ databases">
        <title>Genomic Encyclopedia of Archaeal and Bacterial Type Strains, Phase II (KMG-II): from individual species to whole genera.</title>
        <authorList>
            <person name="Goeker M."/>
        </authorList>
    </citation>
    <scope>NUCLEOTIDE SEQUENCE [LARGE SCALE GENOMIC DNA]</scope>
    <source>
        <strain evidence="8 9">DSM 28229</strain>
    </source>
</reference>
<dbReference type="GO" id="GO:0005524">
    <property type="term" value="F:ATP binding"/>
    <property type="evidence" value="ECO:0007669"/>
    <property type="project" value="UniProtKB-UniRule"/>
</dbReference>
<proteinExistence type="inferred from homology"/>
<sequence length="367" mass="39917">MSFTEKDVINALRHVDDPDLKKDLITLNMVKDVKVEGKKVSFTVVLTTPACPLKERIRQDCENAVKEHVAEDLELDINMTATVTSYVADKKSLSEVKNVIAIASGKGGVGKSTVTANLAVALAQTGAKVGIIDADIYGPSMPTMFNMENARPGVVEREGKTMMIPVEQYGVKILSIGFLTQPQDAVIWRGPMASSALRQFITDTEWGELDYLFVDLPPGTGDIHLSLVQNASVTGAVIVTTPQKVALADAQRGLSMFQSQSVNVPVLGVVENMAYFTPEELPDNQYYIFGRDGGKLLSSRYEVPFLGEVPIVQGIREGGDAGEPIVMDENSPVSKAFARIAEELARNVAIRNAAQSETERVEIKTWE</sequence>
<dbReference type="GO" id="GO:0140663">
    <property type="term" value="F:ATP-dependent FeS chaperone activity"/>
    <property type="evidence" value="ECO:0007669"/>
    <property type="project" value="InterPro"/>
</dbReference>
<dbReference type="FunFam" id="3.40.50.300:FF:001119">
    <property type="entry name" value="Iron-sulfur cluster carrier protein"/>
    <property type="match status" value="1"/>
</dbReference>
<evidence type="ECO:0000256" key="1">
    <source>
        <dbReference type="ARBA" id="ARBA00022723"/>
    </source>
</evidence>
<dbReference type="Gene3D" id="3.40.50.300">
    <property type="entry name" value="P-loop containing nucleotide triphosphate hydrolases"/>
    <property type="match status" value="1"/>
</dbReference>
<accession>A0A315ZGN4</accession>
<comment type="function">
    <text evidence="6">Binds and transfers iron-sulfur (Fe-S) clusters to target apoproteins. Can hydrolyze ATP.</text>
</comment>
<dbReference type="InterPro" id="IPR034904">
    <property type="entry name" value="FSCA_dom_sf"/>
</dbReference>
<dbReference type="SUPFAM" id="SSF52540">
    <property type="entry name" value="P-loop containing nucleoside triphosphate hydrolases"/>
    <property type="match status" value="1"/>
</dbReference>
<gene>
    <name evidence="8" type="ORF">BC781_101873</name>
</gene>
<evidence type="ECO:0000256" key="6">
    <source>
        <dbReference type="HAMAP-Rule" id="MF_02040"/>
    </source>
</evidence>
<keyword evidence="3 6" id="KW-0067">ATP-binding</keyword>
<comment type="caution">
    <text evidence="8">The sequence shown here is derived from an EMBL/GenBank/DDBJ whole genome shotgun (WGS) entry which is preliminary data.</text>
</comment>
<evidence type="ECO:0000313" key="9">
    <source>
        <dbReference type="Proteomes" id="UP000245535"/>
    </source>
</evidence>
<dbReference type="InterPro" id="IPR002744">
    <property type="entry name" value="MIP18-like"/>
</dbReference>
<feature type="domain" description="MIP18 family-like" evidence="7">
    <location>
        <begin position="6"/>
        <end position="69"/>
    </location>
</feature>
<dbReference type="HAMAP" id="MF_02040">
    <property type="entry name" value="Mrp_NBP35"/>
    <property type="match status" value="1"/>
</dbReference>
<comment type="similarity">
    <text evidence="6">Belongs to the Mrp/NBP35 ATP-binding proteins family.</text>
</comment>
<evidence type="ECO:0000256" key="3">
    <source>
        <dbReference type="ARBA" id="ARBA00022840"/>
    </source>
</evidence>
<dbReference type="InterPro" id="IPR044304">
    <property type="entry name" value="NUBPL-like"/>
</dbReference>
<keyword evidence="2 6" id="KW-0547">Nucleotide-binding</keyword>
<evidence type="ECO:0000256" key="4">
    <source>
        <dbReference type="ARBA" id="ARBA00023004"/>
    </source>
</evidence>
<dbReference type="InterPro" id="IPR033756">
    <property type="entry name" value="YlxH/NBP35"/>
</dbReference>
<dbReference type="OrthoDB" id="9809679at2"/>
<dbReference type="Gene3D" id="3.30.300.130">
    <property type="entry name" value="Fe-S cluster assembly (FSCA)"/>
    <property type="match status" value="1"/>
</dbReference>
<evidence type="ECO:0000259" key="7">
    <source>
        <dbReference type="Pfam" id="PF01883"/>
    </source>
</evidence>
<dbReference type="GO" id="GO:0016887">
    <property type="term" value="F:ATP hydrolysis activity"/>
    <property type="evidence" value="ECO:0007669"/>
    <property type="project" value="UniProtKB-UniRule"/>
</dbReference>
<dbReference type="GO" id="GO:0016226">
    <property type="term" value="P:iron-sulfur cluster assembly"/>
    <property type="evidence" value="ECO:0007669"/>
    <property type="project" value="InterPro"/>
</dbReference>
<keyword evidence="1 6" id="KW-0479">Metal-binding</keyword>
<dbReference type="SUPFAM" id="SSF117916">
    <property type="entry name" value="Fe-S cluster assembly (FSCA) domain-like"/>
    <property type="match status" value="1"/>
</dbReference>
<protein>
    <recommendedName>
        <fullName evidence="6">Iron-sulfur cluster carrier protein</fullName>
    </recommendedName>
</protein>